<evidence type="ECO:0000256" key="1">
    <source>
        <dbReference type="SAM" id="SignalP"/>
    </source>
</evidence>
<evidence type="ECO:0008006" key="4">
    <source>
        <dbReference type="Google" id="ProtNLM"/>
    </source>
</evidence>
<keyword evidence="1" id="KW-0732">Signal</keyword>
<protein>
    <recommendedName>
        <fullName evidence="4">Secreted peptide</fullName>
    </recommendedName>
</protein>
<sequence length="97" mass="10778">MSICCTTIFMAAPPAVAATAATTLVVFVAVVCAGVRFASPILFVTSQNPSVFSLFLVWDCYKEYPVSSNFNHAIVLRQFDAILNCCRVYFICRFFLF</sequence>
<comment type="caution">
    <text evidence="2">The sequence shown here is derived from an EMBL/GenBank/DDBJ whole genome shotgun (WGS) entry which is preliminary data.</text>
</comment>
<accession>A0ABD1ZIN7</accession>
<feature type="signal peptide" evidence="1">
    <location>
        <begin position="1"/>
        <end position="17"/>
    </location>
</feature>
<evidence type="ECO:0000313" key="3">
    <source>
        <dbReference type="Proteomes" id="UP001605036"/>
    </source>
</evidence>
<reference evidence="2 3" key="1">
    <citation type="submission" date="2024-09" db="EMBL/GenBank/DDBJ databases">
        <title>Chromosome-scale assembly of Riccia fluitans.</title>
        <authorList>
            <person name="Paukszto L."/>
            <person name="Sawicki J."/>
            <person name="Karawczyk K."/>
            <person name="Piernik-Szablinska J."/>
            <person name="Szczecinska M."/>
            <person name="Mazdziarz M."/>
        </authorList>
    </citation>
    <scope>NUCLEOTIDE SEQUENCE [LARGE SCALE GENOMIC DNA]</scope>
    <source>
        <strain evidence="2">Rf_01</strain>
        <tissue evidence="2">Aerial parts of the thallus</tissue>
    </source>
</reference>
<dbReference type="AlphaFoldDB" id="A0ABD1ZIN7"/>
<evidence type="ECO:0000313" key="2">
    <source>
        <dbReference type="EMBL" id="KAL2651314.1"/>
    </source>
</evidence>
<name>A0ABD1ZIN7_9MARC</name>
<proteinExistence type="predicted"/>
<dbReference type="Proteomes" id="UP001605036">
    <property type="component" value="Unassembled WGS sequence"/>
</dbReference>
<dbReference type="EMBL" id="JBHFFA010000001">
    <property type="protein sequence ID" value="KAL2651314.1"/>
    <property type="molecule type" value="Genomic_DNA"/>
</dbReference>
<gene>
    <name evidence="2" type="ORF">R1flu_019442</name>
</gene>
<keyword evidence="3" id="KW-1185">Reference proteome</keyword>
<organism evidence="2 3">
    <name type="scientific">Riccia fluitans</name>
    <dbReference type="NCBI Taxonomy" id="41844"/>
    <lineage>
        <taxon>Eukaryota</taxon>
        <taxon>Viridiplantae</taxon>
        <taxon>Streptophyta</taxon>
        <taxon>Embryophyta</taxon>
        <taxon>Marchantiophyta</taxon>
        <taxon>Marchantiopsida</taxon>
        <taxon>Marchantiidae</taxon>
        <taxon>Marchantiales</taxon>
        <taxon>Ricciaceae</taxon>
        <taxon>Riccia</taxon>
    </lineage>
</organism>
<feature type="chain" id="PRO_5044782260" description="Secreted peptide" evidence="1">
    <location>
        <begin position="18"/>
        <end position="97"/>
    </location>
</feature>